<evidence type="ECO:0000259" key="12">
    <source>
        <dbReference type="Pfam" id="PF19055"/>
    </source>
</evidence>
<keyword evidence="14" id="KW-1185">Reference proteome</keyword>
<feature type="domain" description="ABC transporter family G" evidence="12">
    <location>
        <begin position="228"/>
        <end position="282"/>
    </location>
</feature>
<dbReference type="GO" id="GO:0005886">
    <property type="term" value="C:plasma membrane"/>
    <property type="evidence" value="ECO:0007669"/>
    <property type="project" value="UniProtKB-ARBA"/>
</dbReference>
<keyword evidence="5" id="KW-0677">Repeat</keyword>
<evidence type="ECO:0000256" key="6">
    <source>
        <dbReference type="ARBA" id="ARBA00022741"/>
    </source>
</evidence>
<evidence type="ECO:0000256" key="5">
    <source>
        <dbReference type="ARBA" id="ARBA00022737"/>
    </source>
</evidence>
<evidence type="ECO:0008006" key="15">
    <source>
        <dbReference type="Google" id="ProtNLM"/>
    </source>
</evidence>
<dbReference type="SUPFAM" id="SSF52540">
    <property type="entry name" value="P-loop containing nucleoside triphosphate hydrolases"/>
    <property type="match status" value="1"/>
</dbReference>
<dbReference type="GO" id="GO:0140359">
    <property type="term" value="F:ABC-type transporter activity"/>
    <property type="evidence" value="ECO:0007669"/>
    <property type="project" value="InterPro"/>
</dbReference>
<dbReference type="AlphaFoldDB" id="A0A0D9VF53"/>
<evidence type="ECO:0000256" key="4">
    <source>
        <dbReference type="ARBA" id="ARBA00022692"/>
    </source>
</evidence>
<evidence type="ECO:0000256" key="10">
    <source>
        <dbReference type="SAM" id="Phobius"/>
    </source>
</evidence>
<dbReference type="GO" id="GO:0005524">
    <property type="term" value="F:ATP binding"/>
    <property type="evidence" value="ECO:0007669"/>
    <property type="project" value="UniProtKB-KW"/>
</dbReference>
<evidence type="ECO:0000259" key="11">
    <source>
        <dbReference type="Pfam" id="PF01061"/>
    </source>
</evidence>
<dbReference type="eggNOG" id="KOG0065">
    <property type="taxonomic scope" value="Eukaryota"/>
</dbReference>
<name>A0A0D9VF53_9ORYZ</name>
<dbReference type="FunFam" id="3.40.50.300:FF:000179">
    <property type="entry name" value="ABC transporter G family member 34"/>
    <property type="match status" value="1"/>
</dbReference>
<dbReference type="Pfam" id="PF19055">
    <property type="entry name" value="ABC2_membrane_7"/>
    <property type="match status" value="1"/>
</dbReference>
<keyword evidence="6" id="KW-0547">Nucleotide-binding</keyword>
<evidence type="ECO:0000256" key="9">
    <source>
        <dbReference type="ARBA" id="ARBA00023136"/>
    </source>
</evidence>
<evidence type="ECO:0000256" key="3">
    <source>
        <dbReference type="ARBA" id="ARBA00022448"/>
    </source>
</evidence>
<evidence type="ECO:0000313" key="14">
    <source>
        <dbReference type="Proteomes" id="UP000032180"/>
    </source>
</evidence>
<protein>
    <recommendedName>
        <fullName evidence="15">ABC transporter domain-containing protein</fullName>
    </recommendedName>
</protein>
<keyword evidence="9 10" id="KW-0472">Membrane</keyword>
<evidence type="ECO:0000256" key="1">
    <source>
        <dbReference type="ARBA" id="ARBA00004141"/>
    </source>
</evidence>
<evidence type="ECO:0000256" key="7">
    <source>
        <dbReference type="ARBA" id="ARBA00022840"/>
    </source>
</evidence>
<dbReference type="Gramene" id="LPERR02G11250.1">
    <property type="protein sequence ID" value="LPERR02G11250.1"/>
    <property type="gene ID" value="LPERR02G11250"/>
</dbReference>
<dbReference type="Gene3D" id="3.40.50.300">
    <property type="entry name" value="P-loop containing nucleotide triphosphate hydrolases"/>
    <property type="match status" value="1"/>
</dbReference>
<evidence type="ECO:0000256" key="2">
    <source>
        <dbReference type="ARBA" id="ARBA00006012"/>
    </source>
</evidence>
<comment type="subcellular location">
    <subcellularLocation>
        <location evidence="1">Membrane</location>
        <topology evidence="1">Multi-pass membrane protein</topology>
    </subcellularLocation>
</comment>
<evidence type="ECO:0000313" key="13">
    <source>
        <dbReference type="EnsemblPlants" id="LPERR02G11250.1"/>
    </source>
</evidence>
<dbReference type="PANTHER" id="PTHR19241">
    <property type="entry name" value="ATP-BINDING CASSETTE TRANSPORTER"/>
    <property type="match status" value="1"/>
</dbReference>
<dbReference type="InterPro" id="IPR027417">
    <property type="entry name" value="P-loop_NTPase"/>
</dbReference>
<dbReference type="HOGENOM" id="CLU_000604_35_3_1"/>
<reference evidence="13" key="3">
    <citation type="submission" date="2015-04" db="UniProtKB">
        <authorList>
            <consortium name="EnsemblPlants"/>
        </authorList>
    </citation>
    <scope>IDENTIFICATION</scope>
</reference>
<keyword evidence="8 10" id="KW-1133">Transmembrane helix</keyword>
<accession>A0A0D9VF53</accession>
<keyword evidence="4 10" id="KW-0812">Transmembrane</keyword>
<comment type="similarity">
    <text evidence="2">Belongs to the ABC transporter superfamily. ABCG family. PDR (TC 3.A.1.205) subfamily.</text>
</comment>
<reference evidence="14" key="2">
    <citation type="submission" date="2013-12" db="EMBL/GenBank/DDBJ databases">
        <authorList>
            <person name="Yu Y."/>
            <person name="Lee S."/>
            <person name="de Baynast K."/>
            <person name="Wissotski M."/>
            <person name="Liu L."/>
            <person name="Talag J."/>
            <person name="Goicoechea J."/>
            <person name="Angelova A."/>
            <person name="Jetty R."/>
            <person name="Kudrna D."/>
            <person name="Golser W."/>
            <person name="Rivera L."/>
            <person name="Zhang J."/>
            <person name="Wing R."/>
        </authorList>
    </citation>
    <scope>NUCLEOTIDE SEQUENCE</scope>
</reference>
<dbReference type="STRING" id="77586.A0A0D9VF53"/>
<evidence type="ECO:0000256" key="8">
    <source>
        <dbReference type="ARBA" id="ARBA00022989"/>
    </source>
</evidence>
<keyword evidence="7" id="KW-0067">ATP-binding</keyword>
<dbReference type="Proteomes" id="UP000032180">
    <property type="component" value="Chromosome 2"/>
</dbReference>
<keyword evidence="3" id="KW-0813">Transport</keyword>
<feature type="domain" description="ABC-2 type transporter transmembrane" evidence="11">
    <location>
        <begin position="349"/>
        <end position="478"/>
    </location>
</feature>
<proteinExistence type="inferred from homology"/>
<sequence>MTLLLGPPSSGKSTLIRALTGKLDKHLKVTFKSPYLEKCCYYIAYALLLQLSSVTIQVSGNITYCGHKFSEFCPERTSAYVSQYYLHNAEMTVRETLNFSRRCLGIGGRYDMLAEISRRECDAGIKPDPEIDAFMKATAMQGPETNIITDVALKVLALDTCADIIIGDEIIRGISGGQMRSVTTGEMLTGPARALLMDEMSTGLDSASTFRIINFLRQLVHLMISLLQPPPETYNLFDDIVLLSEGYIVYHGPRENILEFFEASGFRCPERKEVADFLEEVTSKNDQQQYWYLNEEPYQHVSVPEFAERSKSFHIGQQMLEELHIPFEKTKTHPAALTTIRNAVSNWELLKVVMSGEKLLMKRNSFLYIFKVIQLIIIALVTMTVFLKTKMPHGQISDGTKFLGTLTFNLLTIMMNGRAELYLTIKRLPVFYKQRDYSFFPAWNFGLANIKVPISLVEATVWVVITYFGMGFAPGAGRYPKSMNQIHTFYIDV</sequence>
<dbReference type="InterPro" id="IPR043926">
    <property type="entry name" value="ABCG_dom"/>
</dbReference>
<dbReference type="EnsemblPlants" id="LPERR02G11250.1">
    <property type="protein sequence ID" value="LPERR02G11250.1"/>
    <property type="gene ID" value="LPERR02G11250"/>
</dbReference>
<organism evidence="13 14">
    <name type="scientific">Leersia perrieri</name>
    <dbReference type="NCBI Taxonomy" id="77586"/>
    <lineage>
        <taxon>Eukaryota</taxon>
        <taxon>Viridiplantae</taxon>
        <taxon>Streptophyta</taxon>
        <taxon>Embryophyta</taxon>
        <taxon>Tracheophyta</taxon>
        <taxon>Spermatophyta</taxon>
        <taxon>Magnoliopsida</taxon>
        <taxon>Liliopsida</taxon>
        <taxon>Poales</taxon>
        <taxon>Poaceae</taxon>
        <taxon>BOP clade</taxon>
        <taxon>Oryzoideae</taxon>
        <taxon>Oryzeae</taxon>
        <taxon>Oryzinae</taxon>
        <taxon>Leersia</taxon>
    </lineage>
</organism>
<reference evidence="13 14" key="1">
    <citation type="submission" date="2012-08" db="EMBL/GenBank/DDBJ databases">
        <title>Oryza genome evolution.</title>
        <authorList>
            <person name="Wing R.A."/>
        </authorList>
    </citation>
    <scope>NUCLEOTIDE SEQUENCE</scope>
</reference>
<dbReference type="InterPro" id="IPR013525">
    <property type="entry name" value="ABC2_TM"/>
</dbReference>
<feature type="transmembrane region" description="Helical" evidence="10">
    <location>
        <begin position="366"/>
        <end position="386"/>
    </location>
</feature>
<dbReference type="Pfam" id="PF01061">
    <property type="entry name" value="ABC2_membrane"/>
    <property type="match status" value="1"/>
</dbReference>